<dbReference type="GeneID" id="36549542"/>
<evidence type="ECO:0000313" key="3">
    <source>
        <dbReference type="Proteomes" id="UP000234254"/>
    </source>
</evidence>
<dbReference type="RefSeq" id="XP_024689571.1">
    <property type="nucleotide sequence ID" value="XM_024842013.1"/>
</dbReference>
<dbReference type="EMBL" id="MSFM01000012">
    <property type="protein sequence ID" value="PKY00977.1"/>
    <property type="molecule type" value="Genomic_DNA"/>
</dbReference>
<dbReference type="OrthoDB" id="10547251at2759"/>
<dbReference type="AlphaFoldDB" id="A0A2I1CTN8"/>
<evidence type="ECO:0000313" key="2">
    <source>
        <dbReference type="EMBL" id="PKY00977.1"/>
    </source>
</evidence>
<name>A0A2I1CTN8_ASPC2</name>
<reference evidence="2" key="1">
    <citation type="submission" date="2016-12" db="EMBL/GenBank/DDBJ databases">
        <title>The genomes of Aspergillus section Nigri reveals drivers in fungal speciation.</title>
        <authorList>
            <consortium name="DOE Joint Genome Institute"/>
            <person name="Vesth T.C."/>
            <person name="Nybo J."/>
            <person name="Theobald S."/>
            <person name="Brandl J."/>
            <person name="Frisvad J.C."/>
            <person name="Nielsen K.F."/>
            <person name="Lyhne E.K."/>
            <person name="Kogle M.E."/>
            <person name="Kuo A."/>
            <person name="Riley R."/>
            <person name="Clum A."/>
            <person name="Nolan M."/>
            <person name="Lipzen A."/>
            <person name="Salamov A."/>
            <person name="Henrissat B."/>
            <person name="Wiebenga A."/>
            <person name="De vries R.P."/>
            <person name="Grigoriev I.V."/>
            <person name="Mortensen U.H."/>
            <person name="Andersen M.R."/>
            <person name="Baker S.E."/>
        </authorList>
    </citation>
    <scope>NUCLEOTIDE SEQUENCE</scope>
    <source>
        <strain evidence="2">IBT 28561</strain>
    </source>
</reference>
<dbReference type="VEuPathDB" id="FungiDB:P168DRAFT_57037"/>
<accession>A0A2I1CTN8</accession>
<protein>
    <submittedName>
        <fullName evidence="2">Uncharacterized protein</fullName>
    </submittedName>
</protein>
<evidence type="ECO:0000256" key="1">
    <source>
        <dbReference type="SAM" id="MobiDB-lite"/>
    </source>
</evidence>
<feature type="region of interest" description="Disordered" evidence="1">
    <location>
        <begin position="77"/>
        <end position="107"/>
    </location>
</feature>
<sequence>MGVTESLTDMRSPLWGLSPRVLLCRGGKRRRERARVVTSISTRLAYRVWRKSLISAGPPSDSTDQLTSASLHPVHPYSFSHRLVSPPPPLETDPKTSKDQGNGGMRLNETGSFWTRPMQPGCHVGGSEVRAPCMIAWSHSSRPESTGSA</sequence>
<dbReference type="Proteomes" id="UP000234254">
    <property type="component" value="Unassembled WGS sequence"/>
</dbReference>
<gene>
    <name evidence="2" type="ORF">P168DRAFT_57037</name>
</gene>
<organism evidence="2 3">
    <name type="scientific">Aspergillus campestris (strain IBT 28561)</name>
    <dbReference type="NCBI Taxonomy" id="1392248"/>
    <lineage>
        <taxon>Eukaryota</taxon>
        <taxon>Fungi</taxon>
        <taxon>Dikarya</taxon>
        <taxon>Ascomycota</taxon>
        <taxon>Pezizomycotina</taxon>
        <taxon>Eurotiomycetes</taxon>
        <taxon>Eurotiomycetidae</taxon>
        <taxon>Eurotiales</taxon>
        <taxon>Aspergillaceae</taxon>
        <taxon>Aspergillus</taxon>
        <taxon>Aspergillus subgen. Circumdati</taxon>
    </lineage>
</organism>
<comment type="caution">
    <text evidence="2">The sequence shown here is derived from an EMBL/GenBank/DDBJ whole genome shotgun (WGS) entry which is preliminary data.</text>
</comment>
<keyword evidence="3" id="KW-1185">Reference proteome</keyword>
<proteinExistence type="predicted"/>